<dbReference type="PANTHER" id="PTHR43140:SF1">
    <property type="entry name" value="TYPE I RESTRICTION ENZYME ECOKI SPECIFICITY SUBUNIT"/>
    <property type="match status" value="1"/>
</dbReference>
<name>A0A937FUU7_9BACT</name>
<comment type="similarity">
    <text evidence="1">Belongs to the type-I restriction system S methylase family.</text>
</comment>
<feature type="domain" description="Type I restriction modification DNA specificity" evidence="5">
    <location>
        <begin position="242"/>
        <end position="407"/>
    </location>
</feature>
<dbReference type="InterPro" id="IPR044946">
    <property type="entry name" value="Restrct_endonuc_typeI_TRD_sf"/>
</dbReference>
<sequence length="437" mass="49965">MPPYDTYKNSGIDWIGTIPEHWSTQKFSYLFSLGRGLAITKQDLTDEGIPCVNYGEIHSKFGFEVSPEVHHLRCVKENYLETSPSSLLSRGDFVFADTSEDIEGSGNFTCLNSDTPTFAGYHTVIARQNEEHNYRYIAYFFDSLEFRNQIRSEVSGIKVFSITQAILKNSKVLLPPIDEQTTIANYLDEKTKEIDELIADKKKLLELYEEEKKTIINQAVTKGINPNATMKDSGIEWLGEIPEHWEVSRMKNVCKVRQGLQIPIEKRHSISLEGSLEYITIRSINNPDNPKEYISNPPENVICHRDDILMARTGATGEPITNVEGVLHNNFFLIDYNRQLVIKEFLFNYLKCSKVKEYLLLVAGTTTIPDLNHSDFYGTPFFEYGIEEQQLIVEYIEIESARINSKIENTQKLIELLTEYRTALISEVVTGKLKVTA</sequence>
<reference evidence="6" key="1">
    <citation type="submission" date="2021-01" db="EMBL/GenBank/DDBJ databases">
        <title>Fulvivirga kasyanovii gen. nov., sp nov., a novel member of the phylum Bacteroidetes isolated from seawater in a mussel farm.</title>
        <authorList>
            <person name="Zhao L.-H."/>
            <person name="Wang Z.-J."/>
        </authorList>
    </citation>
    <scope>NUCLEOTIDE SEQUENCE</scope>
    <source>
        <strain evidence="6">29W222</strain>
    </source>
</reference>
<keyword evidence="6" id="KW-0255">Endonuclease</keyword>
<dbReference type="Pfam" id="PF01420">
    <property type="entry name" value="Methylase_S"/>
    <property type="match status" value="2"/>
</dbReference>
<dbReference type="AlphaFoldDB" id="A0A937FUU7"/>
<comment type="caution">
    <text evidence="6">The sequence shown here is derived from an EMBL/GenBank/DDBJ whole genome shotgun (WGS) entry which is preliminary data.</text>
</comment>
<dbReference type="InterPro" id="IPR051212">
    <property type="entry name" value="Type-I_RE_S_subunit"/>
</dbReference>
<dbReference type="CDD" id="cd17263">
    <property type="entry name" value="RMtype1_S_AbaB8300I-TRD1-CR1_like"/>
    <property type="match status" value="1"/>
</dbReference>
<gene>
    <name evidence="6" type="ORF">JMN32_03765</name>
</gene>
<protein>
    <submittedName>
        <fullName evidence="6">Restriction endonuclease subunit S</fullName>
    </submittedName>
</protein>
<keyword evidence="6" id="KW-0540">Nuclease</keyword>
<dbReference type="Gene3D" id="3.90.220.20">
    <property type="entry name" value="DNA methylase specificity domains"/>
    <property type="match status" value="2"/>
</dbReference>
<dbReference type="EMBL" id="JAEUGD010000014">
    <property type="protein sequence ID" value="MBL6445408.1"/>
    <property type="molecule type" value="Genomic_DNA"/>
</dbReference>
<evidence type="ECO:0000313" key="6">
    <source>
        <dbReference type="EMBL" id="MBL6445408.1"/>
    </source>
</evidence>
<dbReference type="GO" id="GO:0009307">
    <property type="term" value="P:DNA restriction-modification system"/>
    <property type="evidence" value="ECO:0007669"/>
    <property type="project" value="UniProtKB-KW"/>
</dbReference>
<organism evidence="6 7">
    <name type="scientific">Fulvivirga marina</name>
    <dbReference type="NCBI Taxonomy" id="2494733"/>
    <lineage>
        <taxon>Bacteria</taxon>
        <taxon>Pseudomonadati</taxon>
        <taxon>Bacteroidota</taxon>
        <taxon>Cytophagia</taxon>
        <taxon>Cytophagales</taxon>
        <taxon>Fulvivirgaceae</taxon>
        <taxon>Fulvivirga</taxon>
    </lineage>
</organism>
<dbReference type="Proteomes" id="UP000614216">
    <property type="component" value="Unassembled WGS sequence"/>
</dbReference>
<dbReference type="SUPFAM" id="SSF116734">
    <property type="entry name" value="DNA methylase specificity domain"/>
    <property type="match status" value="2"/>
</dbReference>
<evidence type="ECO:0000259" key="5">
    <source>
        <dbReference type="Pfam" id="PF01420"/>
    </source>
</evidence>
<keyword evidence="2" id="KW-0680">Restriction system</keyword>
<feature type="coiled-coil region" evidence="4">
    <location>
        <begin position="187"/>
        <end position="218"/>
    </location>
</feature>
<dbReference type="GO" id="GO:0003677">
    <property type="term" value="F:DNA binding"/>
    <property type="evidence" value="ECO:0007669"/>
    <property type="project" value="UniProtKB-KW"/>
</dbReference>
<evidence type="ECO:0000256" key="1">
    <source>
        <dbReference type="ARBA" id="ARBA00010923"/>
    </source>
</evidence>
<evidence type="ECO:0000313" key="7">
    <source>
        <dbReference type="Proteomes" id="UP000614216"/>
    </source>
</evidence>
<keyword evidence="6" id="KW-0378">Hydrolase</keyword>
<accession>A0A937FUU7</accession>
<dbReference type="RefSeq" id="WP_202854954.1">
    <property type="nucleotide sequence ID" value="NZ_JAEUGD010000014.1"/>
</dbReference>
<proteinExistence type="inferred from homology"/>
<keyword evidence="4" id="KW-0175">Coiled coil</keyword>
<dbReference type="PANTHER" id="PTHR43140">
    <property type="entry name" value="TYPE-1 RESTRICTION ENZYME ECOKI SPECIFICITY PROTEIN"/>
    <property type="match status" value="1"/>
</dbReference>
<keyword evidence="7" id="KW-1185">Reference proteome</keyword>
<evidence type="ECO:0000256" key="4">
    <source>
        <dbReference type="SAM" id="Coils"/>
    </source>
</evidence>
<keyword evidence="3" id="KW-0238">DNA-binding</keyword>
<feature type="domain" description="Type I restriction modification DNA specificity" evidence="5">
    <location>
        <begin position="19"/>
        <end position="206"/>
    </location>
</feature>
<evidence type="ECO:0000256" key="2">
    <source>
        <dbReference type="ARBA" id="ARBA00022747"/>
    </source>
</evidence>
<dbReference type="InterPro" id="IPR000055">
    <property type="entry name" value="Restrct_endonuc_typeI_TRD"/>
</dbReference>
<evidence type="ECO:0000256" key="3">
    <source>
        <dbReference type="ARBA" id="ARBA00023125"/>
    </source>
</evidence>
<dbReference type="GO" id="GO:0004519">
    <property type="term" value="F:endonuclease activity"/>
    <property type="evidence" value="ECO:0007669"/>
    <property type="project" value="UniProtKB-KW"/>
</dbReference>